<dbReference type="SUPFAM" id="SSF53720">
    <property type="entry name" value="ALDH-like"/>
    <property type="match status" value="1"/>
</dbReference>
<dbReference type="CDD" id="cd07106">
    <property type="entry name" value="ALDH_AldA-AAD23400"/>
    <property type="match status" value="1"/>
</dbReference>
<feature type="active site" evidence="3">
    <location>
        <position position="240"/>
    </location>
</feature>
<dbReference type="Gene3D" id="3.40.309.10">
    <property type="entry name" value="Aldehyde Dehydrogenase, Chain A, domain 2"/>
    <property type="match status" value="1"/>
</dbReference>
<accession>A0A1G8A799</accession>
<keyword evidence="7" id="KW-1185">Reference proteome</keyword>
<organism evidence="6 7">
    <name type="scientific">Sinosporangium album</name>
    <dbReference type="NCBI Taxonomy" id="504805"/>
    <lineage>
        <taxon>Bacteria</taxon>
        <taxon>Bacillati</taxon>
        <taxon>Actinomycetota</taxon>
        <taxon>Actinomycetes</taxon>
        <taxon>Streptosporangiales</taxon>
        <taxon>Streptosporangiaceae</taxon>
        <taxon>Sinosporangium</taxon>
    </lineage>
</organism>
<feature type="domain" description="Aldehyde dehydrogenase" evidence="5">
    <location>
        <begin position="15"/>
        <end position="462"/>
    </location>
</feature>
<dbReference type="InterPro" id="IPR016163">
    <property type="entry name" value="Ald_DH_C"/>
</dbReference>
<dbReference type="FunFam" id="3.40.605.10:FF:000007">
    <property type="entry name" value="NAD/NADP-dependent betaine aldehyde dehydrogenase"/>
    <property type="match status" value="1"/>
</dbReference>
<dbReference type="PANTHER" id="PTHR11699">
    <property type="entry name" value="ALDEHYDE DEHYDROGENASE-RELATED"/>
    <property type="match status" value="1"/>
</dbReference>
<dbReference type="InterPro" id="IPR016162">
    <property type="entry name" value="Ald_DH_N"/>
</dbReference>
<evidence type="ECO:0000256" key="4">
    <source>
        <dbReference type="RuleBase" id="RU003345"/>
    </source>
</evidence>
<evidence type="ECO:0000256" key="3">
    <source>
        <dbReference type="PROSITE-ProRule" id="PRU10007"/>
    </source>
</evidence>
<dbReference type="AlphaFoldDB" id="A0A1G8A799"/>
<dbReference type="Pfam" id="PF00171">
    <property type="entry name" value="Aldedh"/>
    <property type="match status" value="1"/>
</dbReference>
<dbReference type="InterPro" id="IPR044086">
    <property type="entry name" value="LUC3-like"/>
</dbReference>
<dbReference type="RefSeq" id="WP_245691080.1">
    <property type="nucleotide sequence ID" value="NZ_FNCN01000012.1"/>
</dbReference>
<reference evidence="6 7" key="1">
    <citation type="submission" date="2016-10" db="EMBL/GenBank/DDBJ databases">
        <authorList>
            <person name="de Groot N.N."/>
        </authorList>
    </citation>
    <scope>NUCLEOTIDE SEQUENCE [LARGE SCALE GENOMIC DNA]</scope>
    <source>
        <strain evidence="6 7">CPCC 201354</strain>
    </source>
</reference>
<evidence type="ECO:0000313" key="6">
    <source>
        <dbReference type="EMBL" id="SDH16855.1"/>
    </source>
</evidence>
<dbReference type="Gene3D" id="3.40.605.10">
    <property type="entry name" value="Aldehyde Dehydrogenase, Chain A, domain 1"/>
    <property type="match status" value="1"/>
</dbReference>
<dbReference type="Proteomes" id="UP000198923">
    <property type="component" value="Unassembled WGS sequence"/>
</dbReference>
<gene>
    <name evidence="6" type="ORF">SAMN05421505_11245</name>
</gene>
<protein>
    <submittedName>
        <fullName evidence="6">Acyl-CoA reductase</fullName>
    </submittedName>
</protein>
<evidence type="ECO:0000259" key="5">
    <source>
        <dbReference type="Pfam" id="PF00171"/>
    </source>
</evidence>
<dbReference type="InterPro" id="IPR015590">
    <property type="entry name" value="Aldehyde_DH_dom"/>
</dbReference>
<dbReference type="InterPro" id="IPR016161">
    <property type="entry name" value="Ald_DH/histidinol_DH"/>
</dbReference>
<evidence type="ECO:0000256" key="1">
    <source>
        <dbReference type="ARBA" id="ARBA00009986"/>
    </source>
</evidence>
<dbReference type="STRING" id="504805.SAMN05421505_11245"/>
<evidence type="ECO:0000256" key="2">
    <source>
        <dbReference type="ARBA" id="ARBA00023002"/>
    </source>
</evidence>
<dbReference type="InterPro" id="IPR029510">
    <property type="entry name" value="Ald_DH_CS_GLU"/>
</dbReference>
<comment type="similarity">
    <text evidence="1 4">Belongs to the aldehyde dehydrogenase family.</text>
</comment>
<sequence length="469" mass="49191">MSITMTIDGRSAAGSDRLPVENPASGATVAAAPACDGGELDRAVEAARRAFTGWSRSPEERRRQALLDCGRVLEEHVGEISRLLTLEQGKPLRDAEAETRLAADWFVRTAGLTLGSEILVDDRSARIRLDRVPLGPVAAIAPSNFPLILAVVKVAPALLAGNTVVLKPSPLTPLATLRMGELLGAVLPPGTLNTIAGRSELGAWLVGHPGIRLVSFTGSVESGRAIARAASSDLKRVVLELGGNDPAIVLPGADVGQVAAGILRSALANGGQFCAAVKRVYVPRDLEAEFGETLGGLARRLTVGDGLDPATDLGPLVSEAQVVRVGKLVGEAVSLGARVLTGGRRLERPGHFYPPTVVTALAPGSQLEAEEQFGPVVPVLAYDSLEEAVERANATRFGLGGSVWGDEETAVDVAERLDCGTTWINSHGDLRHDVPFGGHKSSGIGVEYGYWGLLEYTQPRVVNLARVPL</sequence>
<proteinExistence type="inferred from homology"/>
<keyword evidence="2 4" id="KW-0560">Oxidoreductase</keyword>
<dbReference type="PROSITE" id="PS00687">
    <property type="entry name" value="ALDEHYDE_DEHYDR_GLU"/>
    <property type="match status" value="1"/>
</dbReference>
<evidence type="ECO:0000313" key="7">
    <source>
        <dbReference type="Proteomes" id="UP000198923"/>
    </source>
</evidence>
<dbReference type="EMBL" id="FNCN01000012">
    <property type="protein sequence ID" value="SDH16855.1"/>
    <property type="molecule type" value="Genomic_DNA"/>
</dbReference>
<dbReference type="InterPro" id="IPR016160">
    <property type="entry name" value="Ald_DH_CS_CYS"/>
</dbReference>
<dbReference type="GO" id="GO:0016620">
    <property type="term" value="F:oxidoreductase activity, acting on the aldehyde or oxo group of donors, NAD or NADP as acceptor"/>
    <property type="evidence" value="ECO:0007669"/>
    <property type="project" value="InterPro"/>
</dbReference>
<dbReference type="PROSITE" id="PS00070">
    <property type="entry name" value="ALDEHYDE_DEHYDR_CYS"/>
    <property type="match status" value="1"/>
</dbReference>
<name>A0A1G8A799_9ACTN</name>